<dbReference type="CDD" id="cd05369">
    <property type="entry name" value="TER_DECR_SDR_a"/>
    <property type="match status" value="1"/>
</dbReference>
<evidence type="ECO:0000256" key="21">
    <source>
        <dbReference type="ARBA" id="ARBA00049559"/>
    </source>
</evidence>
<dbReference type="EC" id="1.3.1.38" evidence="14"/>
<evidence type="ECO:0000256" key="4">
    <source>
        <dbReference type="ARBA" id="ARBA00022516"/>
    </source>
</evidence>
<evidence type="ECO:0000256" key="10">
    <source>
        <dbReference type="ARBA" id="ARBA00023140"/>
    </source>
</evidence>
<evidence type="ECO:0000256" key="15">
    <source>
        <dbReference type="ARBA" id="ARBA00041063"/>
    </source>
</evidence>
<accession>A0A1G8ZE02</accession>
<dbReference type="PANTHER" id="PTHR24317">
    <property type="entry name" value="PEROXISOMAL TRANS-2-ENOYL-COA REDUCTASE"/>
    <property type="match status" value="1"/>
</dbReference>
<comment type="subcellular location">
    <subcellularLocation>
        <location evidence="1">Peroxisome</location>
    </subcellularLocation>
</comment>
<evidence type="ECO:0000313" key="22">
    <source>
        <dbReference type="EMBL" id="SDK13356.1"/>
    </source>
</evidence>
<keyword evidence="23" id="KW-1185">Reference proteome</keyword>
<evidence type="ECO:0000256" key="11">
    <source>
        <dbReference type="ARBA" id="ARBA00023160"/>
    </source>
</evidence>
<evidence type="ECO:0000256" key="5">
    <source>
        <dbReference type="ARBA" id="ARBA00022553"/>
    </source>
</evidence>
<comment type="catalytic activity">
    <reaction evidence="16">
        <text>(2E)-dodecenoyl-CoA + NADPH + H(+) = dodecanoyl-CoA + NADP(+)</text>
        <dbReference type="Rhea" id="RHEA:44964"/>
        <dbReference type="ChEBI" id="CHEBI:15378"/>
        <dbReference type="ChEBI" id="CHEBI:57330"/>
        <dbReference type="ChEBI" id="CHEBI:57375"/>
        <dbReference type="ChEBI" id="CHEBI:57783"/>
        <dbReference type="ChEBI" id="CHEBI:58349"/>
    </reaction>
    <physiologicalReaction direction="left-to-right" evidence="16">
        <dbReference type="Rhea" id="RHEA:44965"/>
    </physiologicalReaction>
</comment>
<reference evidence="23" key="1">
    <citation type="submission" date="2016-10" db="EMBL/GenBank/DDBJ databases">
        <authorList>
            <person name="Varghese N."/>
            <person name="Submissions S."/>
        </authorList>
    </citation>
    <scope>NUCLEOTIDE SEQUENCE [LARGE SCALE GENOMIC DNA]</scope>
    <source>
        <strain evidence="23">CGMCC 1.10658</strain>
    </source>
</reference>
<protein>
    <recommendedName>
        <fullName evidence="15">Peroxisomal trans-2-enoyl-CoA reductase</fullName>
        <ecNumber evidence="14">1.3.1.38</ecNumber>
    </recommendedName>
</protein>
<dbReference type="SUPFAM" id="SSF51735">
    <property type="entry name" value="NAD(P)-binding Rossmann-fold domains"/>
    <property type="match status" value="1"/>
</dbReference>
<evidence type="ECO:0000256" key="12">
    <source>
        <dbReference type="ARBA" id="ARBA00037124"/>
    </source>
</evidence>
<dbReference type="FunFam" id="3.40.50.720:FF:000173">
    <property type="entry name" value="3-oxoacyl-[acyl-carrier protein] reductase"/>
    <property type="match status" value="1"/>
</dbReference>
<evidence type="ECO:0000313" key="23">
    <source>
        <dbReference type="Proteomes" id="UP000199305"/>
    </source>
</evidence>
<dbReference type="Pfam" id="PF13561">
    <property type="entry name" value="adh_short_C2"/>
    <property type="match status" value="1"/>
</dbReference>
<dbReference type="GO" id="GO:0019166">
    <property type="term" value="F:trans-2-enoyl-CoA reductase (NADPH) activity"/>
    <property type="evidence" value="ECO:0007669"/>
    <property type="project" value="UniProtKB-EC"/>
</dbReference>
<evidence type="ECO:0000256" key="6">
    <source>
        <dbReference type="ARBA" id="ARBA00022832"/>
    </source>
</evidence>
<evidence type="ECO:0000256" key="17">
    <source>
        <dbReference type="ARBA" id="ARBA00048686"/>
    </source>
</evidence>
<dbReference type="GO" id="GO:0006633">
    <property type="term" value="P:fatty acid biosynthetic process"/>
    <property type="evidence" value="ECO:0007669"/>
    <property type="project" value="UniProtKB-KW"/>
</dbReference>
<evidence type="ECO:0000256" key="7">
    <source>
        <dbReference type="ARBA" id="ARBA00022857"/>
    </source>
</evidence>
<evidence type="ECO:0000256" key="13">
    <source>
        <dbReference type="ARBA" id="ARBA00038622"/>
    </source>
</evidence>
<dbReference type="InterPro" id="IPR036291">
    <property type="entry name" value="NAD(P)-bd_dom_sf"/>
</dbReference>
<dbReference type="Proteomes" id="UP000199305">
    <property type="component" value="Unassembled WGS sequence"/>
</dbReference>
<sequence>MPYQSQLRPGSFAGQVHIVTGGGSGIGRCIAHELASLGAHVVLVGRTGGKLQRVLAEIEEDGGTGSWHSLDIRDEEHVTETVSGILRDHTAIHGLVNNAGGQFPSALEQISARGFEAVVRSNLLGGFLMAREVYKQCMKDSGGAIVNITADNAGGMPLMGHSGAARAGMDNLTETAAVEWAASGVRVNAVAPGYILSSGFDTYDPEFLRQLLPGFRDSIPLYRLGEEAEISAAVCFLLSDAASYLTGQTIRIDGGSSLKHHSPLWQTTPARNRKRFDGFHRREKPAVVTELEAEGKL</sequence>
<comment type="function">
    <text evidence="12">Participates in chain elongation of fatty acids. Catalyzes the reduction of trans-2-enoyl-CoAs of varying chain lengths from 6:1 to 16:1, having maximum activity with 10:1 CoA. Has no 2,4-dienoyl-CoA reductase activity.</text>
</comment>
<evidence type="ECO:0000256" key="18">
    <source>
        <dbReference type="ARBA" id="ARBA00049108"/>
    </source>
</evidence>
<dbReference type="RefSeq" id="WP_091511513.1">
    <property type="nucleotide sequence ID" value="NZ_FNFH01000003.1"/>
</dbReference>
<comment type="catalytic activity">
    <reaction evidence="20">
        <text>(2E)-decenoyl-CoA + NADPH + H(+) = decanoyl-CoA + NADP(+)</text>
        <dbReference type="Rhea" id="RHEA:44960"/>
        <dbReference type="ChEBI" id="CHEBI:15378"/>
        <dbReference type="ChEBI" id="CHEBI:57783"/>
        <dbReference type="ChEBI" id="CHEBI:58349"/>
        <dbReference type="ChEBI" id="CHEBI:61406"/>
        <dbReference type="ChEBI" id="CHEBI:61430"/>
    </reaction>
    <physiologicalReaction direction="left-to-right" evidence="20">
        <dbReference type="Rhea" id="RHEA:44961"/>
    </physiologicalReaction>
</comment>
<dbReference type="OrthoDB" id="9789398at2"/>
<keyword evidence="11" id="KW-0275">Fatty acid biosynthesis</keyword>
<keyword evidence="6" id="KW-0276">Fatty acid metabolism</keyword>
<comment type="pathway">
    <text evidence="2">Lipid metabolism.</text>
</comment>
<evidence type="ECO:0000256" key="2">
    <source>
        <dbReference type="ARBA" id="ARBA00005189"/>
    </source>
</evidence>
<keyword evidence="10" id="KW-0576">Peroxisome</keyword>
<keyword evidence="9" id="KW-0443">Lipid metabolism</keyword>
<evidence type="ECO:0000256" key="1">
    <source>
        <dbReference type="ARBA" id="ARBA00004275"/>
    </source>
</evidence>
<keyword evidence="8" id="KW-0560">Oxidoreductase</keyword>
<evidence type="ECO:0000256" key="16">
    <source>
        <dbReference type="ARBA" id="ARBA00047570"/>
    </source>
</evidence>
<comment type="catalytic activity">
    <reaction evidence="18">
        <text>(2E)-hexenoyl-CoA + NADPH + H(+) = hexanoyl-CoA + NADP(+)</text>
        <dbReference type="Rhea" id="RHEA:44956"/>
        <dbReference type="ChEBI" id="CHEBI:15378"/>
        <dbReference type="ChEBI" id="CHEBI:57783"/>
        <dbReference type="ChEBI" id="CHEBI:58349"/>
        <dbReference type="ChEBI" id="CHEBI:62077"/>
        <dbReference type="ChEBI" id="CHEBI:62620"/>
    </reaction>
    <physiologicalReaction direction="left-to-right" evidence="18">
        <dbReference type="Rhea" id="RHEA:44957"/>
    </physiologicalReaction>
</comment>
<dbReference type="Gene3D" id="3.40.50.720">
    <property type="entry name" value="NAD(P)-binding Rossmann-like Domain"/>
    <property type="match status" value="1"/>
</dbReference>
<evidence type="ECO:0000256" key="19">
    <source>
        <dbReference type="ARBA" id="ARBA00049251"/>
    </source>
</evidence>
<evidence type="ECO:0000256" key="14">
    <source>
        <dbReference type="ARBA" id="ARBA00038849"/>
    </source>
</evidence>
<dbReference type="InterPro" id="IPR002347">
    <property type="entry name" value="SDR_fam"/>
</dbReference>
<keyword evidence="7" id="KW-0521">NADP</keyword>
<comment type="similarity">
    <text evidence="3">Belongs to the short-chain dehydrogenases/reductases (SDR) family.</text>
</comment>
<evidence type="ECO:0000256" key="9">
    <source>
        <dbReference type="ARBA" id="ARBA00023098"/>
    </source>
</evidence>
<dbReference type="InterPro" id="IPR052388">
    <property type="entry name" value="Peroxisomal_t2-enoyl-CoA_red"/>
</dbReference>
<name>A0A1G8ZE02_9GAMM</name>
<comment type="catalytic activity">
    <reaction evidence="17">
        <text>(2E)-tetradecenoyl-CoA + NADPH + H(+) = tetradecanoyl-CoA + NADP(+)</text>
        <dbReference type="Rhea" id="RHEA:44968"/>
        <dbReference type="ChEBI" id="CHEBI:15378"/>
        <dbReference type="ChEBI" id="CHEBI:57385"/>
        <dbReference type="ChEBI" id="CHEBI:57783"/>
        <dbReference type="ChEBI" id="CHEBI:58349"/>
        <dbReference type="ChEBI" id="CHEBI:61405"/>
    </reaction>
    <physiologicalReaction direction="left-to-right" evidence="17">
        <dbReference type="Rhea" id="RHEA:44969"/>
    </physiologicalReaction>
</comment>
<keyword evidence="5" id="KW-0597">Phosphoprotein</keyword>
<keyword evidence="4" id="KW-0444">Lipid biosynthesis</keyword>
<evidence type="ECO:0000256" key="3">
    <source>
        <dbReference type="ARBA" id="ARBA00006484"/>
    </source>
</evidence>
<proteinExistence type="inferred from homology"/>
<dbReference type="STRING" id="658219.SAMN05216212_1585"/>
<dbReference type="PANTHER" id="PTHR24317:SF7">
    <property type="entry name" value="PEROXISOMAL TRANS-2-ENOYL-COA REDUCTASE"/>
    <property type="match status" value="1"/>
</dbReference>
<organism evidence="22 23">
    <name type="scientific">Microbulbifer yueqingensis</name>
    <dbReference type="NCBI Taxonomy" id="658219"/>
    <lineage>
        <taxon>Bacteria</taxon>
        <taxon>Pseudomonadati</taxon>
        <taxon>Pseudomonadota</taxon>
        <taxon>Gammaproteobacteria</taxon>
        <taxon>Cellvibrionales</taxon>
        <taxon>Microbulbiferaceae</taxon>
        <taxon>Microbulbifer</taxon>
    </lineage>
</organism>
<dbReference type="AlphaFoldDB" id="A0A1G8ZE02"/>
<comment type="catalytic activity">
    <reaction evidence="21">
        <text>(2E)-octenoyl-CoA + NADPH + H(+) = octanoyl-CoA + NADP(+)</text>
        <dbReference type="Rhea" id="RHEA:44952"/>
        <dbReference type="ChEBI" id="CHEBI:15378"/>
        <dbReference type="ChEBI" id="CHEBI:57386"/>
        <dbReference type="ChEBI" id="CHEBI:57783"/>
        <dbReference type="ChEBI" id="CHEBI:58349"/>
        <dbReference type="ChEBI" id="CHEBI:62242"/>
    </reaction>
    <physiologicalReaction direction="left-to-right" evidence="21">
        <dbReference type="Rhea" id="RHEA:44953"/>
    </physiologicalReaction>
</comment>
<comment type="catalytic activity">
    <reaction evidence="19">
        <text>a (2E)-enoyl-CoA + NADPH + H(+) = a 2,3-saturated acyl-CoA + NADP(+)</text>
        <dbReference type="Rhea" id="RHEA:33763"/>
        <dbReference type="ChEBI" id="CHEBI:15378"/>
        <dbReference type="ChEBI" id="CHEBI:57783"/>
        <dbReference type="ChEBI" id="CHEBI:58349"/>
        <dbReference type="ChEBI" id="CHEBI:58856"/>
        <dbReference type="ChEBI" id="CHEBI:65111"/>
        <dbReference type="EC" id="1.3.1.38"/>
    </reaction>
    <physiologicalReaction direction="left-to-right" evidence="19">
        <dbReference type="Rhea" id="RHEA:33764"/>
    </physiologicalReaction>
</comment>
<evidence type="ECO:0000256" key="20">
    <source>
        <dbReference type="ARBA" id="ARBA00049386"/>
    </source>
</evidence>
<dbReference type="EMBL" id="FNFH01000003">
    <property type="protein sequence ID" value="SDK13356.1"/>
    <property type="molecule type" value="Genomic_DNA"/>
</dbReference>
<gene>
    <name evidence="22" type="ORF">SAMN05216212_1585</name>
</gene>
<dbReference type="PRINTS" id="PR00081">
    <property type="entry name" value="GDHRDH"/>
</dbReference>
<comment type="subunit">
    <text evidence="13">Interacts with PEX5, probably required to target it into peroxisomes.</text>
</comment>
<evidence type="ECO:0000256" key="8">
    <source>
        <dbReference type="ARBA" id="ARBA00023002"/>
    </source>
</evidence>